<gene>
    <name evidence="6" type="ORF">EMK97_15910</name>
</gene>
<dbReference type="CDD" id="cd18098">
    <property type="entry name" value="SpoU-like"/>
    <property type="match status" value="1"/>
</dbReference>
<dbReference type="AlphaFoldDB" id="A0A4P6P5Y9"/>
<dbReference type="GO" id="GO:0008173">
    <property type="term" value="F:RNA methyltransferase activity"/>
    <property type="evidence" value="ECO:0007669"/>
    <property type="project" value="InterPro"/>
</dbReference>
<evidence type="ECO:0000256" key="1">
    <source>
        <dbReference type="ARBA" id="ARBA00007228"/>
    </source>
</evidence>
<dbReference type="InterPro" id="IPR001537">
    <property type="entry name" value="SpoU_MeTrfase"/>
</dbReference>
<evidence type="ECO:0000259" key="5">
    <source>
        <dbReference type="Pfam" id="PF00588"/>
    </source>
</evidence>
<dbReference type="PANTHER" id="PTHR42786:SF6">
    <property type="entry name" value="TRNA_RRNA METHYLTRANSFERASE SPOU TYPE DOMAIN-CONTAINING PROTEIN"/>
    <property type="match status" value="1"/>
</dbReference>
<dbReference type="InterPro" id="IPR004384">
    <property type="entry name" value="RNA_MeTrfase_TrmJ/LasT"/>
</dbReference>
<evidence type="ECO:0000256" key="4">
    <source>
        <dbReference type="ARBA" id="ARBA00022691"/>
    </source>
</evidence>
<evidence type="ECO:0000256" key="2">
    <source>
        <dbReference type="ARBA" id="ARBA00022603"/>
    </source>
</evidence>
<dbReference type="Pfam" id="PF00588">
    <property type="entry name" value="SpoU_methylase"/>
    <property type="match status" value="1"/>
</dbReference>
<dbReference type="OrthoDB" id="4578643at2"/>
<keyword evidence="2 6" id="KW-0489">Methyltransferase</keyword>
<dbReference type="KEGG" id="lsd:EMK97_15910"/>
<dbReference type="GO" id="GO:0002128">
    <property type="term" value="P:tRNA nucleoside ribose methylation"/>
    <property type="evidence" value="ECO:0007669"/>
    <property type="project" value="TreeGrafter"/>
</dbReference>
<feature type="domain" description="tRNA/rRNA methyltransferase SpoU type" evidence="5">
    <location>
        <begin position="19"/>
        <end position="163"/>
    </location>
</feature>
<dbReference type="SUPFAM" id="SSF75217">
    <property type="entry name" value="alpha/beta knot"/>
    <property type="match status" value="1"/>
</dbReference>
<reference evidence="6 7" key="1">
    <citation type="submission" date="2018-12" db="EMBL/GenBank/DDBJ databases">
        <title>Complete genome of Litorilituus sediminis.</title>
        <authorList>
            <person name="Liu A."/>
            <person name="Rong J."/>
        </authorList>
    </citation>
    <scope>NUCLEOTIDE SEQUENCE [LARGE SCALE GENOMIC DNA]</scope>
    <source>
        <strain evidence="6 7">JCM 17549</strain>
    </source>
</reference>
<sequence length="200" mass="21590">MTEEAIQAKQSAQTDLAKVTVALTNPKSPSNVGAVMRAAGCYQVDQVLFTGKRYAMAAKHGSKKLATDTKKASRIIPLTHVEGFENVKQSLANIPNTAKIVCVDLVEGATPLPHFHHPEHAIYVFGPEDGTISQHVIDAADEVVYVPTIGCMNLAASVNVLLYDRLAKTELAKNEAVDADNELIRQSRDTNNKVKVKVSA</sequence>
<evidence type="ECO:0000256" key="3">
    <source>
        <dbReference type="ARBA" id="ARBA00022679"/>
    </source>
</evidence>
<dbReference type="InterPro" id="IPR029026">
    <property type="entry name" value="tRNA_m1G_MTases_N"/>
</dbReference>
<dbReference type="PANTHER" id="PTHR42786">
    <property type="entry name" value="TRNA/RRNA METHYLTRANSFERASE"/>
    <property type="match status" value="1"/>
</dbReference>
<proteinExistence type="inferred from homology"/>
<dbReference type="GO" id="GO:0005829">
    <property type="term" value="C:cytosol"/>
    <property type="evidence" value="ECO:0007669"/>
    <property type="project" value="TreeGrafter"/>
</dbReference>
<evidence type="ECO:0000313" key="6">
    <source>
        <dbReference type="EMBL" id="QBG37106.1"/>
    </source>
</evidence>
<keyword evidence="3 6" id="KW-0808">Transferase</keyword>
<comment type="similarity">
    <text evidence="1">Belongs to the class IV-like SAM-binding methyltransferase superfamily. RNA methyltransferase TrmH family.</text>
</comment>
<dbReference type="EMBL" id="CP034759">
    <property type="protein sequence ID" value="QBG37106.1"/>
    <property type="molecule type" value="Genomic_DNA"/>
</dbReference>
<accession>A0A4P6P5Y9</accession>
<dbReference type="GO" id="GO:0003723">
    <property type="term" value="F:RNA binding"/>
    <property type="evidence" value="ECO:0007669"/>
    <property type="project" value="InterPro"/>
</dbReference>
<protein>
    <submittedName>
        <fullName evidence="6">TrmH family RNA methyltransferase</fullName>
    </submittedName>
</protein>
<evidence type="ECO:0000313" key="7">
    <source>
        <dbReference type="Proteomes" id="UP000290244"/>
    </source>
</evidence>
<dbReference type="Gene3D" id="3.40.1280.10">
    <property type="match status" value="1"/>
</dbReference>
<name>A0A4P6P5Y9_9GAMM</name>
<keyword evidence="7" id="KW-1185">Reference proteome</keyword>
<keyword evidence="4" id="KW-0949">S-adenosyl-L-methionine</keyword>
<dbReference type="Proteomes" id="UP000290244">
    <property type="component" value="Chromosome"/>
</dbReference>
<dbReference type="InterPro" id="IPR029028">
    <property type="entry name" value="Alpha/beta_knot_MTases"/>
</dbReference>
<organism evidence="6 7">
    <name type="scientific">Litorilituus sediminis</name>
    <dbReference type="NCBI Taxonomy" id="718192"/>
    <lineage>
        <taxon>Bacteria</taxon>
        <taxon>Pseudomonadati</taxon>
        <taxon>Pseudomonadota</taxon>
        <taxon>Gammaproteobacteria</taxon>
        <taxon>Alteromonadales</taxon>
        <taxon>Colwelliaceae</taxon>
        <taxon>Litorilituus</taxon>
    </lineage>
</organism>
<dbReference type="RefSeq" id="WP_130603775.1">
    <property type="nucleotide sequence ID" value="NZ_CP034759.1"/>
</dbReference>